<protein>
    <recommendedName>
        <fullName evidence="1">BTB domain-containing protein</fullName>
    </recommendedName>
</protein>
<dbReference type="FunFam" id="3.30.710.10:FF:000159">
    <property type="entry name" value="Speckle-type POZ protein B"/>
    <property type="match status" value="1"/>
</dbReference>
<dbReference type="KEGG" id="nvi:100680128"/>
<dbReference type="Gene3D" id="3.30.710.10">
    <property type="entry name" value="Potassium Channel Kv1.1, Chain A"/>
    <property type="match status" value="1"/>
</dbReference>
<dbReference type="EnsemblMetazoa" id="XM_008206743">
    <property type="protein sequence ID" value="XP_008204965"/>
    <property type="gene ID" value="LOC100680128"/>
</dbReference>
<name>A0A7M7H409_NASVI</name>
<dbReference type="RefSeq" id="XP_008204965.1">
    <property type="nucleotide sequence ID" value="XM_008206743.3"/>
</dbReference>
<dbReference type="PROSITE" id="PS50097">
    <property type="entry name" value="BTB"/>
    <property type="match status" value="1"/>
</dbReference>
<accession>A0A7M7H409</accession>
<organism evidence="2 3">
    <name type="scientific">Nasonia vitripennis</name>
    <name type="common">Parasitic wasp</name>
    <dbReference type="NCBI Taxonomy" id="7425"/>
    <lineage>
        <taxon>Eukaryota</taxon>
        <taxon>Metazoa</taxon>
        <taxon>Ecdysozoa</taxon>
        <taxon>Arthropoda</taxon>
        <taxon>Hexapoda</taxon>
        <taxon>Insecta</taxon>
        <taxon>Pterygota</taxon>
        <taxon>Neoptera</taxon>
        <taxon>Endopterygota</taxon>
        <taxon>Hymenoptera</taxon>
        <taxon>Apocrita</taxon>
        <taxon>Proctotrupomorpha</taxon>
        <taxon>Chalcidoidea</taxon>
        <taxon>Pteromalidae</taxon>
        <taxon>Pteromalinae</taxon>
        <taxon>Nasonia</taxon>
    </lineage>
</organism>
<dbReference type="InterPro" id="IPR011333">
    <property type="entry name" value="SKP1/BTB/POZ_sf"/>
</dbReference>
<dbReference type="InterPro" id="IPR000210">
    <property type="entry name" value="BTB/POZ_dom"/>
</dbReference>
<dbReference type="GeneID" id="100680128"/>
<dbReference type="Proteomes" id="UP000002358">
    <property type="component" value="Chromosome 2"/>
</dbReference>
<evidence type="ECO:0000313" key="2">
    <source>
        <dbReference type="EnsemblMetazoa" id="XP_008204965"/>
    </source>
</evidence>
<sequence length="207" mass="23794">MGKNLPLPTNNVFDIFVFKDKSSVESKNLSHEISLRLEEFDDFENLLNDRDFGDLNISIEDKTVIVHKCILAKRSPVFAAMFRSDMKELRNNAVEIKDIKYGVFMEMLRFIYSGKVHRLEAIAMDLLVAADMYQLENLKILCGVELVKQLSVEDAVCILKLADKCHVEALKKQAIEYIVQNRKCIFDQTAFSGLSRELTYEICQAMK</sequence>
<dbReference type="OrthoDB" id="10249567at2759"/>
<dbReference type="PANTHER" id="PTHR24413">
    <property type="entry name" value="SPECKLE-TYPE POZ PROTEIN"/>
    <property type="match status" value="1"/>
</dbReference>
<reference evidence="2" key="1">
    <citation type="submission" date="2021-01" db="UniProtKB">
        <authorList>
            <consortium name="EnsemblMetazoa"/>
        </authorList>
    </citation>
    <scope>IDENTIFICATION</scope>
</reference>
<feature type="domain" description="BTB" evidence="1">
    <location>
        <begin position="53"/>
        <end position="120"/>
    </location>
</feature>
<dbReference type="Pfam" id="PF00651">
    <property type="entry name" value="BTB"/>
    <property type="match status" value="1"/>
</dbReference>
<dbReference type="SUPFAM" id="SSF54695">
    <property type="entry name" value="POZ domain"/>
    <property type="match status" value="1"/>
</dbReference>
<proteinExistence type="predicted"/>
<keyword evidence="3" id="KW-1185">Reference proteome</keyword>
<dbReference type="SMART" id="SM00225">
    <property type="entry name" value="BTB"/>
    <property type="match status" value="1"/>
</dbReference>
<dbReference type="InParanoid" id="A0A7M7H409"/>
<dbReference type="CDD" id="cd14733">
    <property type="entry name" value="BACK"/>
    <property type="match status" value="1"/>
</dbReference>
<evidence type="ECO:0000259" key="1">
    <source>
        <dbReference type="PROSITE" id="PS50097"/>
    </source>
</evidence>
<evidence type="ECO:0000313" key="3">
    <source>
        <dbReference type="Proteomes" id="UP000002358"/>
    </source>
</evidence>
<dbReference type="AlphaFoldDB" id="A0A7M7H409"/>
<dbReference type="SMR" id="A0A7M7H409"/>